<evidence type="ECO:0000256" key="1">
    <source>
        <dbReference type="ARBA" id="ARBA00004141"/>
    </source>
</evidence>
<organism evidence="8 9">
    <name type="scientific">Didymella pomorum</name>
    <dbReference type="NCBI Taxonomy" id="749634"/>
    <lineage>
        <taxon>Eukaryota</taxon>
        <taxon>Fungi</taxon>
        <taxon>Dikarya</taxon>
        <taxon>Ascomycota</taxon>
        <taxon>Pezizomycotina</taxon>
        <taxon>Dothideomycetes</taxon>
        <taxon>Pleosporomycetidae</taxon>
        <taxon>Pleosporales</taxon>
        <taxon>Pleosporineae</taxon>
        <taxon>Didymellaceae</taxon>
        <taxon>Didymella</taxon>
    </lineage>
</organism>
<dbReference type="PANTHER" id="PTHR33048">
    <property type="entry name" value="PTH11-LIKE INTEGRAL MEMBRANE PROTEIN (AFU_ORTHOLOGUE AFUA_5G11245)"/>
    <property type="match status" value="1"/>
</dbReference>
<evidence type="ECO:0000313" key="8">
    <source>
        <dbReference type="EMBL" id="KAJ4398247.1"/>
    </source>
</evidence>
<feature type="transmembrane region" description="Helical" evidence="6">
    <location>
        <begin position="250"/>
        <end position="269"/>
    </location>
</feature>
<dbReference type="InterPro" id="IPR052337">
    <property type="entry name" value="SAT4-like"/>
</dbReference>
<dbReference type="OrthoDB" id="61113at2759"/>
<evidence type="ECO:0000256" key="6">
    <source>
        <dbReference type="SAM" id="Phobius"/>
    </source>
</evidence>
<evidence type="ECO:0000256" key="3">
    <source>
        <dbReference type="ARBA" id="ARBA00022989"/>
    </source>
</evidence>
<dbReference type="Pfam" id="PF20684">
    <property type="entry name" value="Fung_rhodopsin"/>
    <property type="match status" value="1"/>
</dbReference>
<gene>
    <name evidence="8" type="ORF">N0V91_010361</name>
</gene>
<comment type="similarity">
    <text evidence="5">Belongs to the SAT4 family.</text>
</comment>
<dbReference type="GO" id="GO:0016020">
    <property type="term" value="C:membrane"/>
    <property type="evidence" value="ECO:0007669"/>
    <property type="project" value="UniProtKB-SubCell"/>
</dbReference>
<feature type="domain" description="Rhodopsin" evidence="7">
    <location>
        <begin position="54"/>
        <end position="319"/>
    </location>
</feature>
<evidence type="ECO:0000256" key="2">
    <source>
        <dbReference type="ARBA" id="ARBA00022692"/>
    </source>
</evidence>
<evidence type="ECO:0000259" key="7">
    <source>
        <dbReference type="Pfam" id="PF20684"/>
    </source>
</evidence>
<feature type="transmembrane region" description="Helical" evidence="6">
    <location>
        <begin position="70"/>
        <end position="90"/>
    </location>
</feature>
<keyword evidence="3 6" id="KW-1133">Transmembrane helix</keyword>
<reference evidence="8" key="1">
    <citation type="submission" date="2022-10" db="EMBL/GenBank/DDBJ databases">
        <title>Tapping the CABI collections for fungal endophytes: first genome assemblies for Collariella, Neodidymelliopsis, Ascochyta clinopodiicola, Didymella pomorum, Didymosphaeria variabile, Neocosmospora piperis and Neocucurbitaria cava.</title>
        <authorList>
            <person name="Hill R."/>
        </authorList>
    </citation>
    <scope>NUCLEOTIDE SEQUENCE</scope>
    <source>
        <strain evidence="8">IMI 355091</strain>
    </source>
</reference>
<proteinExistence type="inferred from homology"/>
<feature type="transmembrane region" description="Helical" evidence="6">
    <location>
        <begin position="164"/>
        <end position="184"/>
    </location>
</feature>
<comment type="caution">
    <text evidence="8">The sequence shown here is derived from an EMBL/GenBank/DDBJ whole genome shotgun (WGS) entry which is preliminary data.</text>
</comment>
<keyword evidence="4 6" id="KW-0472">Membrane</keyword>
<comment type="subcellular location">
    <subcellularLocation>
        <location evidence="1">Membrane</location>
        <topology evidence="1">Multi-pass membrane protein</topology>
    </subcellularLocation>
</comment>
<sequence length="409" mass="45785">MATNTAMETFLPILIEMMRNPPDPNEPLPLSNRLEVAVGVSVPFLILSLLVVFLRLWTRLVVVRQPGWDDVFVVLAALFNIVAQSTFLGGKLLGLNAGFDRLTRLGVKNGIGQHLITILSTLPTAMKWFYVANAAYTSTTVCIKLSLLCQYLRLWSSGYRRHATVVLVVFVALWGSAFQFLAWFPCFPIKGFWNKRMDPPAKCYGFGYRTTDEAKATLLGFAGSNMFLDLLIFMVPLTEYFRPNLKRQQVIALTGLFAVGFIVVLMAVLRLWSGLEYNNRGILMYDYTFWLPKVLIFSCLEVDFAIICASIPIFWPAVKAAWNQITVTKEVIVISELRYGDAHPDDLEMGPERSVSLKSSTSTEGLVACANMEGKSFYIDARPTQAKTLHMPPVAQALRKSWGGTPLKD</sequence>
<dbReference type="PANTHER" id="PTHR33048:SF47">
    <property type="entry name" value="INTEGRAL MEMBRANE PROTEIN-RELATED"/>
    <property type="match status" value="1"/>
</dbReference>
<feature type="transmembrane region" description="Helical" evidence="6">
    <location>
        <begin position="36"/>
        <end position="58"/>
    </location>
</feature>
<keyword evidence="9" id="KW-1185">Reference proteome</keyword>
<name>A0A9W8Z5T4_9PLEO</name>
<protein>
    <recommendedName>
        <fullName evidence="7">Rhodopsin domain-containing protein</fullName>
    </recommendedName>
</protein>
<dbReference type="InterPro" id="IPR049326">
    <property type="entry name" value="Rhodopsin_dom_fungi"/>
</dbReference>
<feature type="transmembrane region" description="Helical" evidence="6">
    <location>
        <begin position="218"/>
        <end position="238"/>
    </location>
</feature>
<dbReference type="Proteomes" id="UP001140510">
    <property type="component" value="Unassembled WGS sequence"/>
</dbReference>
<keyword evidence="2 6" id="KW-0812">Transmembrane</keyword>
<evidence type="ECO:0000313" key="9">
    <source>
        <dbReference type="Proteomes" id="UP001140510"/>
    </source>
</evidence>
<accession>A0A9W8Z5T4</accession>
<dbReference type="EMBL" id="JAPEVA010000135">
    <property type="protein sequence ID" value="KAJ4398247.1"/>
    <property type="molecule type" value="Genomic_DNA"/>
</dbReference>
<evidence type="ECO:0000256" key="5">
    <source>
        <dbReference type="ARBA" id="ARBA00038359"/>
    </source>
</evidence>
<dbReference type="AlphaFoldDB" id="A0A9W8Z5T4"/>
<evidence type="ECO:0000256" key="4">
    <source>
        <dbReference type="ARBA" id="ARBA00023136"/>
    </source>
</evidence>
<feature type="transmembrane region" description="Helical" evidence="6">
    <location>
        <begin position="289"/>
        <end position="315"/>
    </location>
</feature>